<dbReference type="OrthoDB" id="9802640at2"/>
<dbReference type="CDD" id="cd16927">
    <property type="entry name" value="HATPase_Hsp90-like"/>
    <property type="match status" value="1"/>
</dbReference>
<keyword evidence="14" id="KW-1185">Reference proteome</keyword>
<feature type="binding site" evidence="11">
    <location>
        <begin position="98"/>
        <end position="99"/>
    </location>
    <ligand>
        <name>ATP</name>
        <dbReference type="ChEBI" id="CHEBI:30616"/>
    </ligand>
</feature>
<evidence type="ECO:0000313" key="14">
    <source>
        <dbReference type="Proteomes" id="UP000030125"/>
    </source>
</evidence>
<comment type="caution">
    <text evidence="13">The sequence shown here is derived from an EMBL/GenBank/DDBJ whole genome shotgun (WGS) entry which is preliminary data.</text>
</comment>
<dbReference type="GO" id="GO:0140662">
    <property type="term" value="F:ATP-dependent protein folding chaperone"/>
    <property type="evidence" value="ECO:0007669"/>
    <property type="project" value="InterPro"/>
</dbReference>
<keyword evidence="6" id="KW-0143">Chaperone</keyword>
<dbReference type="GO" id="GO:0051082">
    <property type="term" value="F:unfolded protein binding"/>
    <property type="evidence" value="ECO:0007669"/>
    <property type="project" value="InterPro"/>
</dbReference>
<dbReference type="FunFam" id="3.30.230.80:FF:000008">
    <property type="entry name" value="Molecular chaperone HtpG"/>
    <property type="match status" value="1"/>
</dbReference>
<dbReference type="Gene3D" id="3.30.230.80">
    <property type="match status" value="1"/>
</dbReference>
<proteinExistence type="inferred from homology"/>
<dbReference type="RefSeq" id="WP_036850699.1">
    <property type="nucleotide sequence ID" value="NZ_JQJD01000010.1"/>
</dbReference>
<dbReference type="STRING" id="36874.HQ34_04865"/>
<feature type="binding site" evidence="11">
    <location>
        <position position="39"/>
    </location>
    <ligand>
        <name>ATP</name>
        <dbReference type="ChEBI" id="CHEBI:30616"/>
    </ligand>
</feature>
<dbReference type="FunFam" id="3.30.565.10:FF:000076">
    <property type="entry name" value="Molecular chaperone HtpG"/>
    <property type="match status" value="1"/>
</dbReference>
<dbReference type="GO" id="GO:0005524">
    <property type="term" value="F:ATP binding"/>
    <property type="evidence" value="ECO:0007669"/>
    <property type="project" value="UniProtKB-KW"/>
</dbReference>
<feature type="binding site" evidence="11">
    <location>
        <position position="78"/>
    </location>
    <ligand>
        <name>ATP</name>
        <dbReference type="ChEBI" id="CHEBI:30616"/>
    </ligand>
</feature>
<dbReference type="InterPro" id="IPR020575">
    <property type="entry name" value="Hsp90_N"/>
</dbReference>
<evidence type="ECO:0000256" key="11">
    <source>
        <dbReference type="PIRSR" id="PIRSR002583-1"/>
    </source>
</evidence>
<evidence type="ECO:0000256" key="4">
    <source>
        <dbReference type="ARBA" id="ARBA00022840"/>
    </source>
</evidence>
<evidence type="ECO:0000256" key="6">
    <source>
        <dbReference type="ARBA" id="ARBA00023186"/>
    </source>
</evidence>
<dbReference type="Pfam" id="PF00183">
    <property type="entry name" value="HSP90"/>
    <property type="match status" value="1"/>
</dbReference>
<dbReference type="PIRSF" id="PIRSF002583">
    <property type="entry name" value="Hsp90"/>
    <property type="match status" value="1"/>
</dbReference>
<evidence type="ECO:0000256" key="8">
    <source>
        <dbReference type="ARBA" id="ARBA00070675"/>
    </source>
</evidence>
<dbReference type="InterPro" id="IPR019805">
    <property type="entry name" value="Heat_shock_protein_90_CS"/>
</dbReference>
<dbReference type="SUPFAM" id="SSF55874">
    <property type="entry name" value="ATPase domain of HSP90 chaperone/DNA topoisomerase II/histidine kinase"/>
    <property type="match status" value="1"/>
</dbReference>
<organism evidence="13 14">
    <name type="scientific">Porphyromonas cangingivalis</name>
    <dbReference type="NCBI Taxonomy" id="36874"/>
    <lineage>
        <taxon>Bacteria</taxon>
        <taxon>Pseudomonadati</taxon>
        <taxon>Bacteroidota</taxon>
        <taxon>Bacteroidia</taxon>
        <taxon>Bacteroidales</taxon>
        <taxon>Porphyromonadaceae</taxon>
        <taxon>Porphyromonas</taxon>
    </lineage>
</organism>
<feature type="binding site" evidence="11">
    <location>
        <position position="35"/>
    </location>
    <ligand>
        <name>ATP</name>
        <dbReference type="ChEBI" id="CHEBI:30616"/>
    </ligand>
</feature>
<evidence type="ECO:0000256" key="1">
    <source>
        <dbReference type="ARBA" id="ARBA00008239"/>
    </source>
</evidence>
<keyword evidence="5" id="KW-0346">Stress response</keyword>
<dbReference type="eggNOG" id="COG0326">
    <property type="taxonomic scope" value="Bacteria"/>
</dbReference>
<dbReference type="Gene3D" id="3.40.50.11260">
    <property type="match status" value="1"/>
</dbReference>
<gene>
    <name evidence="13" type="ORF">HQ35_02490</name>
</gene>
<keyword evidence="2" id="KW-0963">Cytoplasm</keyword>
<dbReference type="InterPro" id="IPR001404">
    <property type="entry name" value="Hsp90_fam"/>
</dbReference>
<feature type="binding site" evidence="11">
    <location>
        <position position="168"/>
    </location>
    <ligand>
        <name>ATP</name>
        <dbReference type="ChEBI" id="CHEBI:30616"/>
    </ligand>
</feature>
<dbReference type="EMBL" id="JQJD01000010">
    <property type="protein sequence ID" value="KGN82443.1"/>
    <property type="molecule type" value="Genomic_DNA"/>
</dbReference>
<evidence type="ECO:0000256" key="5">
    <source>
        <dbReference type="ARBA" id="ARBA00023016"/>
    </source>
</evidence>
<dbReference type="PROSITE" id="PS00298">
    <property type="entry name" value="HSP90"/>
    <property type="match status" value="1"/>
</dbReference>
<feature type="coiled-coil region" evidence="12">
    <location>
        <begin position="622"/>
        <end position="649"/>
    </location>
</feature>
<dbReference type="AlphaFoldDB" id="A0A0A2EU62"/>
<keyword evidence="12" id="KW-0175">Coiled coil</keyword>
<keyword evidence="3 11" id="KW-0547">Nucleotide-binding</keyword>
<feature type="binding site" evidence="11">
    <location>
        <position position="330"/>
    </location>
    <ligand>
        <name>ATP</name>
        <dbReference type="ChEBI" id="CHEBI:30616"/>
    </ligand>
</feature>
<reference evidence="13 14" key="1">
    <citation type="submission" date="2014-08" db="EMBL/GenBank/DDBJ databases">
        <title>Porphyromonas cangingivalis strain:COT-109_OH1386 Genome sequencing.</title>
        <authorList>
            <person name="Wallis C."/>
            <person name="Deusch O."/>
            <person name="O'Flynn C."/>
            <person name="Davis I."/>
            <person name="Jospin G."/>
            <person name="Darling A.E."/>
            <person name="Coil D.A."/>
            <person name="Alexiev A."/>
            <person name="Horsfall A."/>
            <person name="Kirkwood N."/>
            <person name="Harris S."/>
            <person name="Eisen J.A."/>
        </authorList>
    </citation>
    <scope>NUCLEOTIDE SEQUENCE [LARGE SCALE GENOMIC DNA]</scope>
    <source>
        <strain evidence="14">COT-109 OH1386</strain>
    </source>
</reference>
<dbReference type="Pfam" id="PF13589">
    <property type="entry name" value="HATPase_c_3"/>
    <property type="match status" value="1"/>
</dbReference>
<evidence type="ECO:0000313" key="13">
    <source>
        <dbReference type="EMBL" id="KGN82443.1"/>
    </source>
</evidence>
<accession>A0A0A2EU62</accession>
<sequence>MSNQNKKGSIGVQSENIFPIIKKFLYSDHDIFLRELVSNAVDATQKLKTLVSKGESKASTDDLSVTVRIEDDKLIISDRGIGMSAEEIDKYINQIAISGAEEFLDKYKDDAASIIGHFGLGFYSAFMVAKRVEIYTQSYRDSEPSIRWSCEGNPEFSMEEAEKRERGTDIILYIDEESKEFLEPEKIQSLLQKYCLFLPVPIIFGKKQEWKDGKMIDTDEDQIINNTEPAWTKKPVDLKDEDYQKFYKELYPMSEEPLFWIHLNIDYPFNLTGILYFPRIKNNMDISRHKVQLYSNQVFVTDSVEGILPDFLTILHGVLDSPDIPLNVSRSYLQSDANVKKISAYITRKVADKLNELFKDERATYEEKWSALELFVKYGMLTDEKFYEKAEKFALLRNTEDKLYTFEEYRNLISGTQTDKNGKVVCLYAVDKEAQYSYIKGATDKGYDVLLTNGQLDMPFISMLEQKQQGTRYVRVDSDTLENLIPKNEENKDKANVSEEEKEIVCALFEQQLPELSKAHLHVSASHQGFDQKPIVVVQNEFMRRMKDMSSFQQGMGFGDFPDSYEINLNLDSALIRGIVEVFVSSDNQEYKALSADKKGYDARLDVLYSQSNSGDLDDAAKETNKKDIEETTKQISEIKDKLNGVYKNFGNENKVISQLIDLALLSKGMLTGASLDSFINRSLEIISDKK</sequence>
<dbReference type="InterPro" id="IPR020568">
    <property type="entry name" value="Ribosomal_Su5_D2-typ_SF"/>
</dbReference>
<name>A0A0A2EU62_PORCN</name>
<comment type="similarity">
    <text evidence="1">Belongs to the heat shock protein 90 family.</text>
</comment>
<evidence type="ECO:0000256" key="10">
    <source>
        <dbReference type="ARBA" id="ARBA00080411"/>
    </source>
</evidence>
<dbReference type="InterPro" id="IPR036890">
    <property type="entry name" value="HATPase_C_sf"/>
</dbReference>
<dbReference type="PRINTS" id="PR00775">
    <property type="entry name" value="HEATSHOCK90"/>
</dbReference>
<evidence type="ECO:0000256" key="9">
    <source>
        <dbReference type="ARBA" id="ARBA00079544"/>
    </source>
</evidence>
<evidence type="ECO:0000256" key="2">
    <source>
        <dbReference type="ARBA" id="ARBA00022490"/>
    </source>
</evidence>
<feature type="binding site" evidence="11">
    <location>
        <position position="83"/>
    </location>
    <ligand>
        <name>ATP</name>
        <dbReference type="ChEBI" id="CHEBI:30616"/>
    </ligand>
</feature>
<dbReference type="NCBIfam" id="NF003555">
    <property type="entry name" value="PRK05218.1"/>
    <property type="match status" value="1"/>
</dbReference>
<dbReference type="SUPFAM" id="SSF54211">
    <property type="entry name" value="Ribosomal protein S5 domain 2-like"/>
    <property type="match status" value="1"/>
</dbReference>
<evidence type="ECO:0000256" key="3">
    <source>
        <dbReference type="ARBA" id="ARBA00022741"/>
    </source>
</evidence>
<dbReference type="PANTHER" id="PTHR11528">
    <property type="entry name" value="HEAT SHOCK PROTEIN 90 FAMILY MEMBER"/>
    <property type="match status" value="1"/>
</dbReference>
<dbReference type="GO" id="GO:0016887">
    <property type="term" value="F:ATP hydrolysis activity"/>
    <property type="evidence" value="ECO:0007669"/>
    <property type="project" value="InterPro"/>
</dbReference>
<keyword evidence="4 11" id="KW-0067">ATP-binding</keyword>
<dbReference type="Gene3D" id="3.30.565.10">
    <property type="entry name" value="Histidine kinase-like ATPase, C-terminal domain"/>
    <property type="match status" value="1"/>
</dbReference>
<evidence type="ECO:0000256" key="12">
    <source>
        <dbReference type="SAM" id="Coils"/>
    </source>
</evidence>
<dbReference type="Proteomes" id="UP000030125">
    <property type="component" value="Unassembled WGS sequence"/>
</dbReference>
<evidence type="ECO:0000256" key="7">
    <source>
        <dbReference type="ARBA" id="ARBA00067988"/>
    </source>
</evidence>
<protein>
    <recommendedName>
        <fullName evidence="8">Chaperone protein HtpG</fullName>
    </recommendedName>
    <alternativeName>
        <fullName evidence="7">Chaperone protein htpG</fullName>
    </alternativeName>
    <alternativeName>
        <fullName evidence="9 10">Heat shock protein HtpG</fullName>
    </alternativeName>
</protein>